<evidence type="ECO:0000313" key="1">
    <source>
        <dbReference type="EMBL" id="KAI9898518.1"/>
    </source>
</evidence>
<accession>A0ACC0UZ66</accession>
<keyword evidence="2" id="KW-1185">Reference proteome</keyword>
<dbReference type="Proteomes" id="UP001163324">
    <property type="component" value="Chromosome 6"/>
</dbReference>
<gene>
    <name evidence="1" type="ORF">N3K66_006878</name>
</gene>
<comment type="caution">
    <text evidence="1">The sequence shown here is derived from an EMBL/GenBank/DDBJ whole genome shotgun (WGS) entry which is preliminary data.</text>
</comment>
<proteinExistence type="predicted"/>
<reference evidence="1" key="1">
    <citation type="submission" date="2022-10" db="EMBL/GenBank/DDBJ databases">
        <title>Complete Genome of Trichothecium roseum strain YXFP-22015, a Plant Pathogen Isolated from Citrus.</title>
        <authorList>
            <person name="Wang Y."/>
            <person name="Zhu L."/>
        </authorList>
    </citation>
    <scope>NUCLEOTIDE SEQUENCE</scope>
    <source>
        <strain evidence="1">YXFP-22015</strain>
    </source>
</reference>
<organism evidence="1 2">
    <name type="scientific">Trichothecium roseum</name>
    <dbReference type="NCBI Taxonomy" id="47278"/>
    <lineage>
        <taxon>Eukaryota</taxon>
        <taxon>Fungi</taxon>
        <taxon>Dikarya</taxon>
        <taxon>Ascomycota</taxon>
        <taxon>Pezizomycotina</taxon>
        <taxon>Sordariomycetes</taxon>
        <taxon>Hypocreomycetidae</taxon>
        <taxon>Hypocreales</taxon>
        <taxon>Hypocreales incertae sedis</taxon>
        <taxon>Trichothecium</taxon>
    </lineage>
</organism>
<name>A0ACC0UZ66_9HYPO</name>
<sequence>MLEKSHHVEASPEVIWKLKSKVMNHFDPVVGWTGLATLCSALVQYFSNRRSELWSEMVCWIALPFMIHARTALSTKEHGIDWVLSGARLSLPTGLRPQLTSSSISLWVVAVCLGVVALFKAEYETVLGYFPALVPLLLAAQKYFDIYHGYKPVESSLFAPLINTIPGTGFVAAISLLTLSDWQLWENVESLLPVIALLIVYVALTPKVPKESGPVRVPHIQIDQDIGSLSLRMVIVVIVALGVEITAFNSPRTGSMTFLMFLLGIVKALAWFGLIQATRHVSWNIAPVIGTFSIMATRNPYLLTSNSQALSHVATSGLALGQIFYSMPRAAKTRWFLSLFILASLIPYTSNLYTIRSAESWASRTFDGNQEHPVAALVRQAKEDFISLQERQSQNYTAAHAEYRRRYNIEPPPGFEAWYEFAAAHDSPIIDDFDMIFDQVSPFLRISGRDVDKMMNDVQNAPRSEVWVCKYAGDMARTRCTHRKRTYDRHIELTFNKLMGNITAPIPDIKFLVNHLDEPTLLVPPGSGSHDEGIYTLTKMSKQPIWDAVTGFCQYQQNTKGPWMKKSVETYGLPFVTDTSSAKDLCHHPEYRNMHGFLMSPPTFRLIEGSIPILSTGSVSTMGDVLYPSPAYMESEFQYDETHDTDWEYKRNNLYWAGSTTGGYAQDGRWRDFHRQRFVERAKNLQTRKHYYLRENQGVVSRIASTFMNSRLFDVAFTRLLHCKEKFCSDQEAYFDVKSWVDKDRALQSQLVFDLDGNGISGRYYKLLASKSTPLKQTLFREWHDERLVPWLHYIPVSQSLDELPEVVLYLTSTVAGQKVAREVAEQGRDWVSKAFREVDMTIYTWRLLLELARLQDPERRAFNEFGNNQVKTEGTAY</sequence>
<protein>
    <submittedName>
        <fullName evidence="1">Uncharacterized protein</fullName>
    </submittedName>
</protein>
<evidence type="ECO:0000313" key="2">
    <source>
        <dbReference type="Proteomes" id="UP001163324"/>
    </source>
</evidence>
<dbReference type="EMBL" id="CM047945">
    <property type="protein sequence ID" value="KAI9898518.1"/>
    <property type="molecule type" value="Genomic_DNA"/>
</dbReference>